<name>A0A3E3E6R6_9FIRM</name>
<dbReference type="RefSeq" id="WP_117445729.1">
    <property type="nucleotide sequence ID" value="NZ_CALCIP010000031.1"/>
</dbReference>
<comment type="caution">
    <text evidence="3">The sequence shown here is derived from an EMBL/GenBank/DDBJ whole genome shotgun (WGS) entry which is preliminary data.</text>
</comment>
<dbReference type="Pfam" id="PF13676">
    <property type="entry name" value="TIR_2"/>
    <property type="match status" value="1"/>
</dbReference>
<dbReference type="InterPro" id="IPR035897">
    <property type="entry name" value="Toll_tir_struct_dom_sf"/>
</dbReference>
<organism evidence="3 4">
    <name type="scientific">Faecalicoccus pleomorphus</name>
    <dbReference type="NCBI Taxonomy" id="1323"/>
    <lineage>
        <taxon>Bacteria</taxon>
        <taxon>Bacillati</taxon>
        <taxon>Bacillota</taxon>
        <taxon>Erysipelotrichia</taxon>
        <taxon>Erysipelotrichales</taxon>
        <taxon>Erysipelotrichaceae</taxon>
        <taxon>Faecalicoccus</taxon>
    </lineage>
</organism>
<gene>
    <name evidence="3" type="ORF">DXC78_03365</name>
    <name evidence="2" type="ORF">PND82_03420</name>
</gene>
<dbReference type="EMBL" id="QUSK01000006">
    <property type="protein sequence ID" value="RGD77251.1"/>
    <property type="molecule type" value="Genomic_DNA"/>
</dbReference>
<dbReference type="Proteomes" id="UP000260721">
    <property type="component" value="Unassembled WGS sequence"/>
</dbReference>
<dbReference type="AlphaFoldDB" id="A0A3E3E6R6"/>
<dbReference type="GO" id="GO:0007165">
    <property type="term" value="P:signal transduction"/>
    <property type="evidence" value="ECO:0007669"/>
    <property type="project" value="InterPro"/>
</dbReference>
<evidence type="ECO:0000259" key="1">
    <source>
        <dbReference type="Pfam" id="PF13676"/>
    </source>
</evidence>
<evidence type="ECO:0000313" key="4">
    <source>
        <dbReference type="Proteomes" id="UP000260721"/>
    </source>
</evidence>
<dbReference type="EMBL" id="JAQLXO010000002">
    <property type="protein sequence ID" value="MDB7981868.1"/>
    <property type="molecule type" value="Genomic_DNA"/>
</dbReference>
<protein>
    <submittedName>
        <fullName evidence="3">TIR domain-containing protein</fullName>
    </submittedName>
</protein>
<dbReference type="Proteomes" id="UP001212981">
    <property type="component" value="Unassembled WGS sequence"/>
</dbReference>
<reference evidence="3 4" key="1">
    <citation type="submission" date="2018-08" db="EMBL/GenBank/DDBJ databases">
        <title>A genome reference for cultivated species of the human gut microbiota.</title>
        <authorList>
            <person name="Zou Y."/>
            <person name="Xue W."/>
            <person name="Luo G."/>
        </authorList>
    </citation>
    <scope>NUCLEOTIDE SEQUENCE [LARGE SCALE GENOMIC DNA]</scope>
    <source>
        <strain evidence="3 4">TF08-11</strain>
    </source>
</reference>
<proteinExistence type="predicted"/>
<sequence>MILTNEFLRRESIKRDISNASETRILNENYTVFSKKESYDLFISHSFLDKKLILTLIDLFNNAGYSVYVDWINDKNLDRNNVSPKTANVIKNRISNCKGLSYIATRNIVNSKWCPWELGLADGMLNGKSCILPVMEESSTFKGLEYLGLYPYIEYEKISGKSTYEFWVIDQGDSSRYASLKSWLNGAALERH</sequence>
<evidence type="ECO:0000313" key="3">
    <source>
        <dbReference type="EMBL" id="RGD77251.1"/>
    </source>
</evidence>
<dbReference type="Gene3D" id="3.40.50.10140">
    <property type="entry name" value="Toll/interleukin-1 receptor homology (TIR) domain"/>
    <property type="match status" value="1"/>
</dbReference>
<accession>A0A3E3E6R6</accession>
<dbReference type="InterPro" id="IPR000157">
    <property type="entry name" value="TIR_dom"/>
</dbReference>
<reference evidence="2" key="2">
    <citation type="submission" date="2023-01" db="EMBL/GenBank/DDBJ databases">
        <title>Human gut microbiome strain richness.</title>
        <authorList>
            <person name="Chen-Liaw A."/>
        </authorList>
    </citation>
    <scope>NUCLEOTIDE SEQUENCE</scope>
    <source>
        <strain evidence="2">D8_m1001271B151109d0_201107</strain>
    </source>
</reference>
<dbReference type="SUPFAM" id="SSF52200">
    <property type="entry name" value="Toll/Interleukin receptor TIR domain"/>
    <property type="match status" value="1"/>
</dbReference>
<feature type="domain" description="TIR" evidence="1">
    <location>
        <begin position="42"/>
        <end position="147"/>
    </location>
</feature>
<evidence type="ECO:0000313" key="2">
    <source>
        <dbReference type="EMBL" id="MDB7981868.1"/>
    </source>
</evidence>